<dbReference type="InterPro" id="IPR050111">
    <property type="entry name" value="C-type_lectin/snaclec_domain"/>
</dbReference>
<accession>A0A8J1USJ0</accession>
<proteinExistence type="predicted"/>
<dbReference type="CDD" id="cd00037">
    <property type="entry name" value="CLECT"/>
    <property type="match status" value="1"/>
</dbReference>
<keyword evidence="2" id="KW-1185">Reference proteome</keyword>
<comment type="caution">
    <text evidence="1">The sequence shown here is derived from an EMBL/GenBank/DDBJ whole genome shotgun (WGS) entry which is preliminary data.</text>
</comment>
<dbReference type="EMBL" id="CAIIXF020000001">
    <property type="protein sequence ID" value="CAH1772722.1"/>
    <property type="molecule type" value="Genomic_DNA"/>
</dbReference>
<evidence type="ECO:0000313" key="1">
    <source>
        <dbReference type="EMBL" id="CAH1772722.1"/>
    </source>
</evidence>
<dbReference type="InterPro" id="IPR018378">
    <property type="entry name" value="C-type_lectin_CS"/>
</dbReference>
<reference evidence="1" key="1">
    <citation type="submission" date="2022-03" db="EMBL/GenBank/DDBJ databases">
        <authorList>
            <person name="Martin C."/>
        </authorList>
    </citation>
    <scope>NUCLEOTIDE SEQUENCE</scope>
</reference>
<dbReference type="PROSITE" id="PS50041">
    <property type="entry name" value="C_TYPE_LECTIN_2"/>
    <property type="match status" value="1"/>
</dbReference>
<dbReference type="Gene3D" id="3.10.100.10">
    <property type="entry name" value="Mannose-Binding Protein A, subunit A"/>
    <property type="match status" value="1"/>
</dbReference>
<dbReference type="AlphaFoldDB" id="A0A8J1USJ0"/>
<dbReference type="Proteomes" id="UP000749559">
    <property type="component" value="Unassembled WGS sequence"/>
</dbReference>
<dbReference type="InterPro" id="IPR016186">
    <property type="entry name" value="C-type_lectin-like/link_sf"/>
</dbReference>
<dbReference type="InterPro" id="IPR016187">
    <property type="entry name" value="CTDL_fold"/>
</dbReference>
<organism evidence="1 2">
    <name type="scientific">Owenia fusiformis</name>
    <name type="common">Polychaete worm</name>
    <dbReference type="NCBI Taxonomy" id="6347"/>
    <lineage>
        <taxon>Eukaryota</taxon>
        <taxon>Metazoa</taxon>
        <taxon>Spiralia</taxon>
        <taxon>Lophotrochozoa</taxon>
        <taxon>Annelida</taxon>
        <taxon>Polychaeta</taxon>
        <taxon>Sedentaria</taxon>
        <taxon>Canalipalpata</taxon>
        <taxon>Sabellida</taxon>
        <taxon>Oweniida</taxon>
        <taxon>Oweniidae</taxon>
        <taxon>Owenia</taxon>
    </lineage>
</organism>
<sequence>MMDTERTCRKTIRQIYILVALYVIVTAQSTSAKNGCLLSDNIDNVYNVILNTQPSPCESTPIGGTGGGNTRTNELEVEYAKIIQDNREISLTLIRLQNTILDIATDKTNITYVNQTLLKIENKMGLLNENVIQLQENIRKGNMENLTQELDGLRSSFKKQNKTLYRFISNVNTKLDDTTEGLILTNRQLRETNERLDNAIKYLRNGTTNIPNYSSNTTVEKCPPSSVQYEGTCYTFIKQQMTWHQAELTCLTLGGHLVAIETQSEQDFIVGYLDDNDMKGFDYWIGANDLIQEGQFIWVGTNKPLSYTTWADINGPQPDNNKGKEHCVHLRDIHDLNWNDINCFEYEFRSICEYT</sequence>
<dbReference type="SUPFAM" id="SSF56436">
    <property type="entry name" value="C-type lectin-like"/>
    <property type="match status" value="1"/>
</dbReference>
<dbReference type="OrthoDB" id="6128183at2759"/>
<dbReference type="SMART" id="SM00034">
    <property type="entry name" value="CLECT"/>
    <property type="match status" value="1"/>
</dbReference>
<dbReference type="InterPro" id="IPR001304">
    <property type="entry name" value="C-type_lectin-like"/>
</dbReference>
<evidence type="ECO:0000313" key="2">
    <source>
        <dbReference type="Proteomes" id="UP000749559"/>
    </source>
</evidence>
<name>A0A8J1USJ0_OWEFU</name>
<dbReference type="Pfam" id="PF00059">
    <property type="entry name" value="Lectin_C"/>
    <property type="match status" value="1"/>
</dbReference>
<protein>
    <submittedName>
        <fullName evidence="1">Uncharacterized protein</fullName>
    </submittedName>
</protein>
<gene>
    <name evidence="1" type="ORF">OFUS_LOCUS438</name>
</gene>
<dbReference type="PROSITE" id="PS00615">
    <property type="entry name" value="C_TYPE_LECTIN_1"/>
    <property type="match status" value="1"/>
</dbReference>
<dbReference type="PANTHER" id="PTHR22803">
    <property type="entry name" value="MANNOSE, PHOSPHOLIPASE, LECTIN RECEPTOR RELATED"/>
    <property type="match status" value="1"/>
</dbReference>